<keyword evidence="3" id="KW-1185">Reference proteome</keyword>
<organism evidence="2 3">
    <name type="scientific">Novosphingobium jiangmenense</name>
    <dbReference type="NCBI Taxonomy" id="2791981"/>
    <lineage>
        <taxon>Bacteria</taxon>
        <taxon>Pseudomonadati</taxon>
        <taxon>Pseudomonadota</taxon>
        <taxon>Alphaproteobacteria</taxon>
        <taxon>Sphingomonadales</taxon>
        <taxon>Sphingomonadaceae</taxon>
        <taxon>Novosphingobium</taxon>
    </lineage>
</organism>
<evidence type="ECO:0000256" key="1">
    <source>
        <dbReference type="SAM" id="SignalP"/>
    </source>
</evidence>
<name>A0ABS0HJS1_9SPHN</name>
<proteinExistence type="predicted"/>
<keyword evidence="1" id="KW-0732">Signal</keyword>
<dbReference type="Pfam" id="PF20507">
    <property type="entry name" value="DUF6733"/>
    <property type="match status" value="1"/>
</dbReference>
<accession>A0ABS0HJS1</accession>
<sequence>MKIRTFAKVVPAAAAAMFVASPALAETATAGDGEDAAVLETASPEEAASFSSGALGSAYSIAPVTTQSVSTAGSLALAQAGSGGGGSAPVSRKPSYSVTLNQDSFFGFNPSFTGLIPVNETMDVSFYGTFWTKPAFGLGQGNTGDDLWTEFGVGVNFNLAGGKLKVKPQIGFTNGSLLSGGEIVNGTTRGARFLDGVVPSLTVNYSDAKFEAEYYGGYYAALRQRGGNAALDFAHTWINAGYKATSNVSFGPHYELLYNTRNTYPGSATGKTYEWLGGYVQFALPQGFFARFTGGSALGDGDSGDFYKMSVGMSF</sequence>
<dbReference type="Proteomes" id="UP000600799">
    <property type="component" value="Unassembled WGS sequence"/>
</dbReference>
<evidence type="ECO:0000313" key="2">
    <source>
        <dbReference type="EMBL" id="MBF9152368.1"/>
    </source>
</evidence>
<comment type="caution">
    <text evidence="2">The sequence shown here is derived from an EMBL/GenBank/DDBJ whole genome shotgun (WGS) entry which is preliminary data.</text>
</comment>
<dbReference type="RefSeq" id="WP_196276672.1">
    <property type="nucleotide sequence ID" value="NZ_JADQDC010000011.1"/>
</dbReference>
<protein>
    <recommendedName>
        <fullName evidence="4">Secreted protein</fullName>
    </recommendedName>
</protein>
<reference evidence="2 3" key="1">
    <citation type="submission" date="2020-11" db="EMBL/GenBank/DDBJ databases">
        <title>The genome sequence of Novosphingobium sp. 1Y9A.</title>
        <authorList>
            <person name="Liu Y."/>
        </authorList>
    </citation>
    <scope>NUCLEOTIDE SEQUENCE [LARGE SCALE GENOMIC DNA]</scope>
    <source>
        <strain evidence="2 3">1Y9A</strain>
    </source>
</reference>
<feature type="signal peptide" evidence="1">
    <location>
        <begin position="1"/>
        <end position="25"/>
    </location>
</feature>
<evidence type="ECO:0008006" key="4">
    <source>
        <dbReference type="Google" id="ProtNLM"/>
    </source>
</evidence>
<dbReference type="EMBL" id="JADQDC010000011">
    <property type="protein sequence ID" value="MBF9152368.1"/>
    <property type="molecule type" value="Genomic_DNA"/>
</dbReference>
<feature type="chain" id="PRO_5046737210" description="Secreted protein" evidence="1">
    <location>
        <begin position="26"/>
        <end position="315"/>
    </location>
</feature>
<gene>
    <name evidence="2" type="ORF">I2488_15275</name>
</gene>
<evidence type="ECO:0000313" key="3">
    <source>
        <dbReference type="Proteomes" id="UP000600799"/>
    </source>
</evidence>
<dbReference type="InterPro" id="IPR046620">
    <property type="entry name" value="DUF6733"/>
</dbReference>